<evidence type="ECO:0000313" key="2">
    <source>
        <dbReference type="Proteomes" id="UP001195769"/>
    </source>
</evidence>
<feature type="non-terminal residue" evidence="1">
    <location>
        <position position="1"/>
    </location>
</feature>
<name>A0AAD4E833_9AGAM</name>
<dbReference type="GeneID" id="64664579"/>
<dbReference type="Proteomes" id="UP001195769">
    <property type="component" value="Unassembled WGS sequence"/>
</dbReference>
<comment type="caution">
    <text evidence="1">The sequence shown here is derived from an EMBL/GenBank/DDBJ whole genome shotgun (WGS) entry which is preliminary data.</text>
</comment>
<evidence type="ECO:0000313" key="1">
    <source>
        <dbReference type="EMBL" id="KAG1901404.1"/>
    </source>
</evidence>
<accession>A0AAD4E833</accession>
<gene>
    <name evidence="1" type="ORF">F5891DRAFT_1277733</name>
</gene>
<keyword evidence="2" id="KW-1185">Reference proteome</keyword>
<dbReference type="EMBL" id="JABBWK010000022">
    <property type="protein sequence ID" value="KAG1901404.1"/>
    <property type="molecule type" value="Genomic_DNA"/>
</dbReference>
<reference evidence="1" key="1">
    <citation type="journal article" date="2020" name="New Phytol.">
        <title>Comparative genomics reveals dynamic genome evolution in host specialist ectomycorrhizal fungi.</title>
        <authorList>
            <person name="Lofgren L.A."/>
            <person name="Nguyen N.H."/>
            <person name="Vilgalys R."/>
            <person name="Ruytinx J."/>
            <person name="Liao H.L."/>
            <person name="Branco S."/>
            <person name="Kuo A."/>
            <person name="LaButti K."/>
            <person name="Lipzen A."/>
            <person name="Andreopoulos W."/>
            <person name="Pangilinan J."/>
            <person name="Riley R."/>
            <person name="Hundley H."/>
            <person name="Na H."/>
            <person name="Barry K."/>
            <person name="Grigoriev I.V."/>
            <person name="Stajich J.E."/>
            <person name="Kennedy P.G."/>
        </authorList>
    </citation>
    <scope>NUCLEOTIDE SEQUENCE</scope>
    <source>
        <strain evidence="1">FC203</strain>
    </source>
</reference>
<dbReference type="RefSeq" id="XP_041226979.1">
    <property type="nucleotide sequence ID" value="XM_041370281.1"/>
</dbReference>
<dbReference type="AlphaFoldDB" id="A0AAD4E833"/>
<protein>
    <submittedName>
        <fullName evidence="1">Uncharacterized protein</fullName>
    </submittedName>
</protein>
<sequence length="87" mass="9894">LQALYLVCNGALVYTALLHRRCTTSRGRGDQVLLVPPEVHVAVHRLGGSRNRSHRFLLRLPCSDLYYLSSWRTCALRLHLPDSPRVT</sequence>
<proteinExistence type="predicted"/>
<organism evidence="1 2">
    <name type="scientific">Suillus fuscotomentosus</name>
    <dbReference type="NCBI Taxonomy" id="1912939"/>
    <lineage>
        <taxon>Eukaryota</taxon>
        <taxon>Fungi</taxon>
        <taxon>Dikarya</taxon>
        <taxon>Basidiomycota</taxon>
        <taxon>Agaricomycotina</taxon>
        <taxon>Agaricomycetes</taxon>
        <taxon>Agaricomycetidae</taxon>
        <taxon>Boletales</taxon>
        <taxon>Suillineae</taxon>
        <taxon>Suillaceae</taxon>
        <taxon>Suillus</taxon>
    </lineage>
</organism>